<evidence type="ECO:0000313" key="6">
    <source>
        <dbReference type="EMBL" id="RAZ92405.1"/>
    </source>
</evidence>
<evidence type="ECO:0000313" key="7">
    <source>
        <dbReference type="Proteomes" id="UP000251558"/>
    </source>
</evidence>
<protein>
    <submittedName>
        <fullName evidence="6">AraC family transcriptional regulator</fullName>
    </submittedName>
</protein>
<reference evidence="6 7" key="1">
    <citation type="submission" date="2018-07" db="EMBL/GenBank/DDBJ databases">
        <title>Diversity of Mesorhizobium strains in Brazil.</title>
        <authorList>
            <person name="Helene L.C.F."/>
            <person name="Dall'Agnol R."/>
            <person name="Delamuta J.R.M."/>
            <person name="Hungria M."/>
        </authorList>
    </citation>
    <scope>NUCLEOTIDE SEQUENCE [LARGE SCALE GENOMIC DNA]</scope>
    <source>
        <strain evidence="6 7">AC99b</strain>
    </source>
</reference>
<organism evidence="6 7">
    <name type="scientific">Mesorhizobium hawassense</name>
    <dbReference type="NCBI Taxonomy" id="1209954"/>
    <lineage>
        <taxon>Bacteria</taxon>
        <taxon>Pseudomonadati</taxon>
        <taxon>Pseudomonadota</taxon>
        <taxon>Alphaproteobacteria</taxon>
        <taxon>Hyphomicrobiales</taxon>
        <taxon>Phyllobacteriaceae</taxon>
        <taxon>Mesorhizobium</taxon>
    </lineage>
</organism>
<evidence type="ECO:0000256" key="3">
    <source>
        <dbReference type="ARBA" id="ARBA00023163"/>
    </source>
</evidence>
<dbReference type="InterPro" id="IPR018062">
    <property type="entry name" value="HTH_AraC-typ_CS"/>
</dbReference>
<accession>A0A330HVF6</accession>
<dbReference type="SMART" id="SM00342">
    <property type="entry name" value="HTH_ARAC"/>
    <property type="match status" value="1"/>
</dbReference>
<dbReference type="Gene3D" id="1.10.10.60">
    <property type="entry name" value="Homeodomain-like"/>
    <property type="match status" value="1"/>
</dbReference>
<dbReference type="EMBL" id="QMBP01000001">
    <property type="protein sequence ID" value="RAZ92405.1"/>
    <property type="molecule type" value="Genomic_DNA"/>
</dbReference>
<dbReference type="GO" id="GO:0003700">
    <property type="term" value="F:DNA-binding transcription factor activity"/>
    <property type="evidence" value="ECO:0007669"/>
    <property type="project" value="InterPro"/>
</dbReference>
<dbReference type="PROSITE" id="PS01124">
    <property type="entry name" value="HTH_ARAC_FAMILY_2"/>
    <property type="match status" value="1"/>
</dbReference>
<dbReference type="PROSITE" id="PS00041">
    <property type="entry name" value="HTH_ARAC_FAMILY_1"/>
    <property type="match status" value="1"/>
</dbReference>
<dbReference type="PANTHER" id="PTHR46796">
    <property type="entry name" value="HTH-TYPE TRANSCRIPTIONAL ACTIVATOR RHAS-RELATED"/>
    <property type="match status" value="1"/>
</dbReference>
<keyword evidence="1" id="KW-0805">Transcription regulation</keyword>
<evidence type="ECO:0000259" key="5">
    <source>
        <dbReference type="PROSITE" id="PS01124"/>
    </source>
</evidence>
<dbReference type="AlphaFoldDB" id="A0A330HVF6"/>
<comment type="caution">
    <text evidence="6">The sequence shown here is derived from an EMBL/GenBank/DDBJ whole genome shotgun (WGS) entry which is preliminary data.</text>
</comment>
<dbReference type="InterPro" id="IPR020449">
    <property type="entry name" value="Tscrpt_reg_AraC-type_HTH"/>
</dbReference>
<feature type="region of interest" description="Disordered" evidence="4">
    <location>
        <begin position="1"/>
        <end position="31"/>
    </location>
</feature>
<keyword evidence="3" id="KW-0804">Transcription</keyword>
<dbReference type="PANTHER" id="PTHR46796:SF6">
    <property type="entry name" value="ARAC SUBFAMILY"/>
    <property type="match status" value="1"/>
</dbReference>
<evidence type="ECO:0000256" key="4">
    <source>
        <dbReference type="SAM" id="MobiDB-lite"/>
    </source>
</evidence>
<keyword evidence="7" id="KW-1185">Reference proteome</keyword>
<dbReference type="OrthoDB" id="8004517at2"/>
<proteinExistence type="predicted"/>
<keyword evidence="2" id="KW-0238">DNA-binding</keyword>
<dbReference type="GO" id="GO:0043565">
    <property type="term" value="F:sequence-specific DNA binding"/>
    <property type="evidence" value="ECO:0007669"/>
    <property type="project" value="InterPro"/>
</dbReference>
<dbReference type="Pfam" id="PF12833">
    <property type="entry name" value="HTH_18"/>
    <property type="match status" value="1"/>
</dbReference>
<evidence type="ECO:0000256" key="1">
    <source>
        <dbReference type="ARBA" id="ARBA00023015"/>
    </source>
</evidence>
<evidence type="ECO:0000256" key="2">
    <source>
        <dbReference type="ARBA" id="ARBA00023125"/>
    </source>
</evidence>
<gene>
    <name evidence="6" type="ORF">DPM33_00380</name>
</gene>
<dbReference type="SUPFAM" id="SSF46689">
    <property type="entry name" value="Homeodomain-like"/>
    <property type="match status" value="1"/>
</dbReference>
<dbReference type="InterPro" id="IPR009057">
    <property type="entry name" value="Homeodomain-like_sf"/>
</dbReference>
<dbReference type="InterPro" id="IPR050204">
    <property type="entry name" value="AraC_XylS_family_regulators"/>
</dbReference>
<dbReference type="RefSeq" id="WP_112094932.1">
    <property type="nucleotide sequence ID" value="NZ_QMBP01000001.1"/>
</dbReference>
<dbReference type="Proteomes" id="UP000251558">
    <property type="component" value="Unassembled WGS sequence"/>
</dbReference>
<dbReference type="InterPro" id="IPR018060">
    <property type="entry name" value="HTH_AraC"/>
</dbReference>
<name>A0A330HVF6_9HYPH</name>
<feature type="domain" description="HTH araC/xylS-type" evidence="5">
    <location>
        <begin position="248"/>
        <end position="347"/>
    </location>
</feature>
<dbReference type="PRINTS" id="PR00032">
    <property type="entry name" value="HTHARAC"/>
</dbReference>
<sequence>MPEENNATPATPVPVERRRWPRVSQEPLGKDEKTAASLVALRFETESLSPPEQFPAWRGHMSPLVEARLPDNVAPDDGFPVRQAVWNLGGMLLLQQTVPAFSYERSPDMVRFSPLDHWLITFLRTGRSWTGIDGRVAENEPGMMEIRSLGSPFRGRALASESLTLVVPDDQFADRGGLPPASSNTVLGGRRVKLLYDHMVGLETNLSGLSQDDLPGIKSRLLEMILDTVAPFLDRDDSERVSQIGLMTRARRLIRKNLISSDLTPEALSRELAISRTRLYELFEPVGGVAKYIRQHRLLAAHRMLTDPSDRRTIAEVGLAIGYDSAANFSRAFTQQFGYSPSNIRTHRKSSDAQFDARVENSAVTFEGLLQTLGVHT</sequence>